<evidence type="ECO:0000313" key="5">
    <source>
        <dbReference type="WBParaSite" id="HPBE_0001710701-mRNA-1"/>
    </source>
</evidence>
<dbReference type="AlphaFoldDB" id="A0A183G606"/>
<evidence type="ECO:0000313" key="3">
    <source>
        <dbReference type="EMBL" id="VDP07971.1"/>
    </source>
</evidence>
<reference evidence="5" key="2">
    <citation type="submission" date="2019-09" db="UniProtKB">
        <authorList>
            <consortium name="WormBaseParasite"/>
        </authorList>
    </citation>
    <scope>IDENTIFICATION</scope>
</reference>
<accession>A0A3P8AA54</accession>
<evidence type="ECO:0000259" key="2">
    <source>
        <dbReference type="PROSITE" id="PS50013"/>
    </source>
</evidence>
<sequence length="90" mass="10791">MEYRVRWCGYPEDCDDWILDSKTDCPEAIKEYWESMKKEVPGPPKKRSHDETCEDEGSSKSVFHRSRKAIHRQRLRPYRKGKSSKTKQRT</sequence>
<dbReference type="InterPro" id="IPR000953">
    <property type="entry name" value="Chromo/chromo_shadow_dom"/>
</dbReference>
<reference evidence="3 4" key="1">
    <citation type="submission" date="2018-11" db="EMBL/GenBank/DDBJ databases">
        <authorList>
            <consortium name="Pathogen Informatics"/>
        </authorList>
    </citation>
    <scope>NUCLEOTIDE SEQUENCE [LARGE SCALE GENOMIC DNA]</scope>
</reference>
<dbReference type="SUPFAM" id="SSF54160">
    <property type="entry name" value="Chromo domain-like"/>
    <property type="match status" value="1"/>
</dbReference>
<dbReference type="Gene3D" id="2.40.50.40">
    <property type="match status" value="1"/>
</dbReference>
<dbReference type="CDD" id="cd00024">
    <property type="entry name" value="CD_CSD"/>
    <property type="match status" value="1"/>
</dbReference>
<feature type="region of interest" description="Disordered" evidence="1">
    <location>
        <begin position="36"/>
        <end position="90"/>
    </location>
</feature>
<keyword evidence="4" id="KW-1185">Reference proteome</keyword>
<dbReference type="WBParaSite" id="HPBE_0001710701-mRNA-1">
    <property type="protein sequence ID" value="HPBE_0001710701-mRNA-1"/>
    <property type="gene ID" value="HPBE_0001710701"/>
</dbReference>
<dbReference type="PROSITE" id="PS50013">
    <property type="entry name" value="CHROMO_2"/>
    <property type="match status" value="1"/>
</dbReference>
<feature type="domain" description="Chromo" evidence="2">
    <location>
        <begin position="1"/>
        <end position="44"/>
    </location>
</feature>
<dbReference type="EMBL" id="UZAH01029804">
    <property type="protein sequence ID" value="VDP07971.1"/>
    <property type="molecule type" value="Genomic_DNA"/>
</dbReference>
<organism evidence="4 5">
    <name type="scientific">Heligmosomoides polygyrus</name>
    <name type="common">Parasitic roundworm</name>
    <dbReference type="NCBI Taxonomy" id="6339"/>
    <lineage>
        <taxon>Eukaryota</taxon>
        <taxon>Metazoa</taxon>
        <taxon>Ecdysozoa</taxon>
        <taxon>Nematoda</taxon>
        <taxon>Chromadorea</taxon>
        <taxon>Rhabditida</taxon>
        <taxon>Rhabditina</taxon>
        <taxon>Rhabditomorpha</taxon>
        <taxon>Strongyloidea</taxon>
        <taxon>Heligmosomidae</taxon>
        <taxon>Heligmosomoides</taxon>
    </lineage>
</organism>
<gene>
    <name evidence="3" type="ORF">HPBE_LOCUS17106</name>
</gene>
<name>A0A183G606_HELPZ</name>
<dbReference type="InterPro" id="IPR016197">
    <property type="entry name" value="Chromo-like_dom_sf"/>
</dbReference>
<accession>A0A183G606</accession>
<feature type="compositionally biased region" description="Basic residues" evidence="1">
    <location>
        <begin position="62"/>
        <end position="90"/>
    </location>
</feature>
<evidence type="ECO:0000313" key="4">
    <source>
        <dbReference type="Proteomes" id="UP000050761"/>
    </source>
</evidence>
<protein>
    <submittedName>
        <fullName evidence="5">Chromo domain-containing protein</fullName>
    </submittedName>
</protein>
<dbReference type="Proteomes" id="UP000050761">
    <property type="component" value="Unassembled WGS sequence"/>
</dbReference>
<proteinExistence type="predicted"/>
<evidence type="ECO:0000256" key="1">
    <source>
        <dbReference type="SAM" id="MobiDB-lite"/>
    </source>
</evidence>